<name>A0A1F4UH75_9BACT</name>
<evidence type="ECO:0000313" key="2">
    <source>
        <dbReference type="EMBL" id="OGC44291.1"/>
    </source>
</evidence>
<accession>A0A1F4UH75</accession>
<sequence>MITREQALELLNKYVQTPWLRLHMRESEVIMIGVAKELKEDEYIWGLSGLLHDLDFDYVNKDPQRHVIEFDTLLEKENLKVGKDIPIDVYHAIKSHYEDHPDIKEKRESKMDFALGAGENLSGFLVACALVQPDKKISSVGIDSVFKKLNKKDFAKAVNREYIYDIEKVGISLERFIEIALIEMNSIADEIGL</sequence>
<reference evidence="2 3" key="1">
    <citation type="journal article" date="2016" name="Nat. Commun.">
        <title>Thousands of microbial genomes shed light on interconnected biogeochemical processes in an aquifer system.</title>
        <authorList>
            <person name="Anantharaman K."/>
            <person name="Brown C.T."/>
            <person name="Hug L.A."/>
            <person name="Sharon I."/>
            <person name="Castelle C.J."/>
            <person name="Probst A.J."/>
            <person name="Thomas B.C."/>
            <person name="Singh A."/>
            <person name="Wilkins M.J."/>
            <person name="Karaoz U."/>
            <person name="Brodie E.L."/>
            <person name="Williams K.H."/>
            <person name="Hubbard S.S."/>
            <person name="Banfield J.F."/>
        </authorList>
    </citation>
    <scope>NUCLEOTIDE SEQUENCE [LARGE SCALE GENOMIC DNA]</scope>
</reference>
<dbReference type="PANTHER" id="PTHR38659:SF1">
    <property type="entry name" value="METAL DEPENDENT PHOSPHOHYDROLASE"/>
    <property type="match status" value="1"/>
</dbReference>
<feature type="domain" description="HD" evidence="1">
    <location>
        <begin position="23"/>
        <end position="101"/>
    </location>
</feature>
<evidence type="ECO:0000259" key="1">
    <source>
        <dbReference type="Pfam" id="PF01966"/>
    </source>
</evidence>
<dbReference type="PANTHER" id="PTHR38659">
    <property type="entry name" value="METAL-DEPENDENT PHOSPHOHYDROLASE"/>
    <property type="match status" value="1"/>
</dbReference>
<gene>
    <name evidence="2" type="ORF">A3J98_00550</name>
</gene>
<dbReference type="InterPro" id="IPR006674">
    <property type="entry name" value="HD_domain"/>
</dbReference>
<comment type="caution">
    <text evidence="2">The sequence shown here is derived from an EMBL/GenBank/DDBJ whole genome shotgun (WGS) entry which is preliminary data.</text>
</comment>
<dbReference type="EMBL" id="MEUP01000134">
    <property type="protein sequence ID" value="OGC44291.1"/>
    <property type="molecule type" value="Genomic_DNA"/>
</dbReference>
<organism evidence="2 3">
    <name type="scientific">candidate division WS6 bacterium RIFOXYC1_FULL_33_10</name>
    <dbReference type="NCBI Taxonomy" id="1802606"/>
    <lineage>
        <taxon>Bacteria</taxon>
        <taxon>Candidatus Dojkabacteria</taxon>
    </lineage>
</organism>
<evidence type="ECO:0000313" key="3">
    <source>
        <dbReference type="Proteomes" id="UP000178631"/>
    </source>
</evidence>
<dbReference type="Proteomes" id="UP000178631">
    <property type="component" value="Unassembled WGS sequence"/>
</dbReference>
<protein>
    <recommendedName>
        <fullName evidence="1">HD domain-containing protein</fullName>
    </recommendedName>
</protein>
<dbReference type="SUPFAM" id="SSF109604">
    <property type="entry name" value="HD-domain/PDEase-like"/>
    <property type="match status" value="1"/>
</dbReference>
<dbReference type="AlphaFoldDB" id="A0A1F4UH75"/>
<dbReference type="Pfam" id="PF01966">
    <property type="entry name" value="HD"/>
    <property type="match status" value="1"/>
</dbReference>
<proteinExistence type="predicted"/>